<accession>A0A851N540</accession>
<dbReference type="InterPro" id="IPR014745">
    <property type="entry name" value="MHC_II_a/b_N"/>
</dbReference>
<dbReference type="SMART" id="SM00921">
    <property type="entry name" value="MHC_II_beta"/>
    <property type="match status" value="1"/>
</dbReference>
<dbReference type="Proteomes" id="UP000614027">
    <property type="component" value="Unassembled WGS sequence"/>
</dbReference>
<keyword evidence="2" id="KW-0325">Glycoprotein</keyword>
<dbReference type="EMBL" id="WBMV01007564">
    <property type="protein sequence ID" value="NXC34534.1"/>
    <property type="molecule type" value="Genomic_DNA"/>
</dbReference>
<dbReference type="AlphaFoldDB" id="A0A851N540"/>
<dbReference type="PANTHER" id="PTHR19944">
    <property type="entry name" value="MHC CLASS II-RELATED"/>
    <property type="match status" value="1"/>
</dbReference>
<dbReference type="Pfam" id="PF00969">
    <property type="entry name" value="MHC_II_beta"/>
    <property type="match status" value="1"/>
</dbReference>
<sequence length="103" mass="12296">GTKPDLSPAHSGVFQEMAKGECHFINGTDRVRYLLRYFYNWQQYVHFDSDVGHFVGEIQARYWNSDPKRLEYRRAEVDRYCQHNYKCFSPFLVNRRVPPSSSQ</sequence>
<evidence type="ECO:0000313" key="5">
    <source>
        <dbReference type="Proteomes" id="UP000614027"/>
    </source>
</evidence>
<protein>
    <submittedName>
        <fullName evidence="4">HB24 protein</fullName>
    </submittedName>
</protein>
<organism evidence="4 5">
    <name type="scientific">Campylorhamphus procurvoides</name>
    <dbReference type="NCBI Taxonomy" id="190295"/>
    <lineage>
        <taxon>Eukaryota</taxon>
        <taxon>Metazoa</taxon>
        <taxon>Chordata</taxon>
        <taxon>Craniata</taxon>
        <taxon>Vertebrata</taxon>
        <taxon>Euteleostomi</taxon>
        <taxon>Archelosauria</taxon>
        <taxon>Archosauria</taxon>
        <taxon>Dinosauria</taxon>
        <taxon>Saurischia</taxon>
        <taxon>Theropoda</taxon>
        <taxon>Coelurosauria</taxon>
        <taxon>Aves</taxon>
        <taxon>Neognathae</taxon>
        <taxon>Neoaves</taxon>
        <taxon>Telluraves</taxon>
        <taxon>Australaves</taxon>
        <taxon>Passeriformes</taxon>
        <taxon>Dendrocolaptidae</taxon>
        <taxon>Campylorhamphus</taxon>
    </lineage>
</organism>
<name>A0A851N540_9DEND</name>
<reference evidence="4" key="1">
    <citation type="submission" date="2019-09" db="EMBL/GenBank/DDBJ databases">
        <title>Bird 10,000 Genomes (B10K) Project - Family phase.</title>
        <authorList>
            <person name="Zhang G."/>
        </authorList>
    </citation>
    <scope>NUCLEOTIDE SEQUENCE</scope>
    <source>
        <strain evidence="4">B10K-DU-001-09</strain>
        <tissue evidence="4">Muscle</tissue>
    </source>
</reference>
<dbReference type="GO" id="GO:0042613">
    <property type="term" value="C:MHC class II protein complex"/>
    <property type="evidence" value="ECO:0007669"/>
    <property type="project" value="InterPro"/>
</dbReference>
<comment type="caution">
    <text evidence="4">The sequence shown here is derived from an EMBL/GenBank/DDBJ whole genome shotgun (WGS) entry which is preliminary data.</text>
</comment>
<dbReference type="InterPro" id="IPR011162">
    <property type="entry name" value="MHC_I/II-like_Ag-recog"/>
</dbReference>
<feature type="domain" description="MHC class II beta chain N-terminal" evidence="3">
    <location>
        <begin position="20"/>
        <end position="89"/>
    </location>
</feature>
<dbReference type="InterPro" id="IPR050160">
    <property type="entry name" value="MHC/Immunoglobulin"/>
</dbReference>
<dbReference type="GO" id="GO:0006955">
    <property type="term" value="P:immune response"/>
    <property type="evidence" value="ECO:0007669"/>
    <property type="project" value="InterPro"/>
</dbReference>
<dbReference type="Gene3D" id="3.10.320.10">
    <property type="entry name" value="Class II Histocompatibility Antigen, M Beta Chain, Chain B, domain 1"/>
    <property type="match status" value="1"/>
</dbReference>
<dbReference type="SUPFAM" id="SSF54452">
    <property type="entry name" value="MHC antigen-recognition domain"/>
    <property type="match status" value="1"/>
</dbReference>
<evidence type="ECO:0000313" key="4">
    <source>
        <dbReference type="EMBL" id="NXC34534.1"/>
    </source>
</evidence>
<evidence type="ECO:0000256" key="1">
    <source>
        <dbReference type="ARBA" id="ARBA00023157"/>
    </source>
</evidence>
<keyword evidence="5" id="KW-1185">Reference proteome</keyword>
<dbReference type="OrthoDB" id="10043043at2759"/>
<evidence type="ECO:0000259" key="3">
    <source>
        <dbReference type="SMART" id="SM00921"/>
    </source>
</evidence>
<evidence type="ECO:0000256" key="2">
    <source>
        <dbReference type="ARBA" id="ARBA00023180"/>
    </source>
</evidence>
<gene>
    <name evidence="4" type="primary">Hb24</name>
    <name evidence="4" type="ORF">CAMPRO_R02780</name>
</gene>
<feature type="non-terminal residue" evidence="4">
    <location>
        <position position="1"/>
    </location>
</feature>
<dbReference type="InterPro" id="IPR000353">
    <property type="entry name" value="MHC_II_b_N"/>
</dbReference>
<dbReference type="GO" id="GO:0019882">
    <property type="term" value="P:antigen processing and presentation"/>
    <property type="evidence" value="ECO:0007669"/>
    <property type="project" value="InterPro"/>
</dbReference>
<dbReference type="PANTHER" id="PTHR19944:SF99">
    <property type="entry name" value="HLA CLASS II HISTOCOMPATIBILITY ANTIGEN, DRB1 BETA CHAIN"/>
    <property type="match status" value="1"/>
</dbReference>
<proteinExistence type="predicted"/>
<feature type="non-terminal residue" evidence="4">
    <location>
        <position position="103"/>
    </location>
</feature>
<keyword evidence="1" id="KW-1015">Disulfide bond</keyword>